<name>A0ACB9FNK6_ARCLA</name>
<accession>A0ACB9FNK6</accession>
<protein>
    <submittedName>
        <fullName evidence="1">Uncharacterized protein</fullName>
    </submittedName>
</protein>
<evidence type="ECO:0000313" key="1">
    <source>
        <dbReference type="EMBL" id="KAI3772182.1"/>
    </source>
</evidence>
<evidence type="ECO:0000313" key="2">
    <source>
        <dbReference type="Proteomes" id="UP001055879"/>
    </source>
</evidence>
<proteinExistence type="predicted"/>
<reference evidence="2" key="1">
    <citation type="journal article" date="2022" name="Mol. Ecol. Resour.">
        <title>The genomes of chicory, endive, great burdock and yacon provide insights into Asteraceae palaeo-polyploidization history and plant inulin production.</title>
        <authorList>
            <person name="Fan W."/>
            <person name="Wang S."/>
            <person name="Wang H."/>
            <person name="Wang A."/>
            <person name="Jiang F."/>
            <person name="Liu H."/>
            <person name="Zhao H."/>
            <person name="Xu D."/>
            <person name="Zhang Y."/>
        </authorList>
    </citation>
    <scope>NUCLEOTIDE SEQUENCE [LARGE SCALE GENOMIC DNA]</scope>
    <source>
        <strain evidence="2">cv. Niubang</strain>
    </source>
</reference>
<keyword evidence="2" id="KW-1185">Reference proteome</keyword>
<comment type="caution">
    <text evidence="1">The sequence shown here is derived from an EMBL/GenBank/DDBJ whole genome shotgun (WGS) entry which is preliminary data.</text>
</comment>
<organism evidence="1 2">
    <name type="scientific">Arctium lappa</name>
    <name type="common">Greater burdock</name>
    <name type="synonym">Lappa major</name>
    <dbReference type="NCBI Taxonomy" id="4217"/>
    <lineage>
        <taxon>Eukaryota</taxon>
        <taxon>Viridiplantae</taxon>
        <taxon>Streptophyta</taxon>
        <taxon>Embryophyta</taxon>
        <taxon>Tracheophyta</taxon>
        <taxon>Spermatophyta</taxon>
        <taxon>Magnoliopsida</taxon>
        <taxon>eudicotyledons</taxon>
        <taxon>Gunneridae</taxon>
        <taxon>Pentapetalae</taxon>
        <taxon>asterids</taxon>
        <taxon>campanulids</taxon>
        <taxon>Asterales</taxon>
        <taxon>Asteraceae</taxon>
        <taxon>Carduoideae</taxon>
        <taxon>Cardueae</taxon>
        <taxon>Arctiinae</taxon>
        <taxon>Arctium</taxon>
    </lineage>
</organism>
<gene>
    <name evidence="1" type="ORF">L6452_03363</name>
</gene>
<sequence>MPTLDQTSPSTHFLLNKKVFHIFKGDAAHLLSDFHLENLDIEKKEVCPTFALQSCTLSLYTLLKHSELEKEIASSVLKEKIVLTNHFRNDLDPKGEIVRTQSHWIQDHTKRRSQSEVNAESYSQP</sequence>
<dbReference type="EMBL" id="CM042047">
    <property type="protein sequence ID" value="KAI3772182.1"/>
    <property type="molecule type" value="Genomic_DNA"/>
</dbReference>
<reference evidence="1 2" key="2">
    <citation type="journal article" date="2022" name="Mol. Ecol. Resour.">
        <title>The genomes of chicory, endive, great burdock and yacon provide insights into Asteraceae paleo-polyploidization history and plant inulin production.</title>
        <authorList>
            <person name="Fan W."/>
            <person name="Wang S."/>
            <person name="Wang H."/>
            <person name="Wang A."/>
            <person name="Jiang F."/>
            <person name="Liu H."/>
            <person name="Zhao H."/>
            <person name="Xu D."/>
            <person name="Zhang Y."/>
        </authorList>
    </citation>
    <scope>NUCLEOTIDE SEQUENCE [LARGE SCALE GENOMIC DNA]</scope>
    <source>
        <strain evidence="2">cv. Niubang</strain>
    </source>
</reference>
<dbReference type="Proteomes" id="UP001055879">
    <property type="component" value="Linkage Group LG01"/>
</dbReference>